<feature type="transmembrane region" description="Helical" evidence="5">
    <location>
        <begin position="376"/>
        <end position="398"/>
    </location>
</feature>
<organism evidence="7 8">
    <name type="scientific">Stentor coeruleus</name>
    <dbReference type="NCBI Taxonomy" id="5963"/>
    <lineage>
        <taxon>Eukaryota</taxon>
        <taxon>Sar</taxon>
        <taxon>Alveolata</taxon>
        <taxon>Ciliophora</taxon>
        <taxon>Postciliodesmatophora</taxon>
        <taxon>Heterotrichea</taxon>
        <taxon>Heterotrichida</taxon>
        <taxon>Stentoridae</taxon>
        <taxon>Stentor</taxon>
    </lineage>
</organism>
<sequence length="410" mass="44684">MSILLILLLLGQGISCGILEIESHEGCEHKPMWPPHIIEIISYLTVFMICNLANATGIGGGGMLVPLLVIVMDFPAHNAIPLSKSIILGGAIVSVIMSIRTRPMPLDLKIVSILQPTTLLGTAVGVWLNKLFPDWLILMLLTSTLVYVIYKNFTKAFKLYRAETVKIAKIQEIKEKNQESSGLTSKESTPDESEDFKQATFDGFPWKSTILITLNYISVLLFALLKGGSGMESIIGIEQCSASYWTLALIYTIYSIIMTGFAYFFIAKDLSWSLPKTICYTIISFIGGIGSGMLGLGGGVIIGPLMLDIGLTPEVTAASSSLIVMFTSSSTSLQFYLGNVLDIEYAAVMFVISMLASVTGITMVSKLIKKYQRPSIIVFILGGVTTLSAILLPGYSYYVMSKNDIFHKVC</sequence>
<dbReference type="OrthoDB" id="305451at2759"/>
<accession>A0A1R2B9A7</accession>
<proteinExistence type="predicted"/>
<dbReference type="Pfam" id="PF01925">
    <property type="entry name" value="TauE"/>
    <property type="match status" value="2"/>
</dbReference>
<feature type="chain" id="PRO_5013204039" description="Membrane transporter protein" evidence="6">
    <location>
        <begin position="17"/>
        <end position="410"/>
    </location>
</feature>
<dbReference type="InterPro" id="IPR002781">
    <property type="entry name" value="TM_pro_TauE-like"/>
</dbReference>
<feature type="transmembrane region" description="Helical" evidence="5">
    <location>
        <begin position="244"/>
        <end position="266"/>
    </location>
</feature>
<keyword evidence="3 5" id="KW-1133">Transmembrane helix</keyword>
<name>A0A1R2B9A7_9CILI</name>
<feature type="transmembrane region" description="Helical" evidence="5">
    <location>
        <begin position="135"/>
        <end position="153"/>
    </location>
</feature>
<evidence type="ECO:0000256" key="6">
    <source>
        <dbReference type="SAM" id="SignalP"/>
    </source>
</evidence>
<evidence type="ECO:0000256" key="1">
    <source>
        <dbReference type="ARBA" id="ARBA00004141"/>
    </source>
</evidence>
<dbReference type="GO" id="GO:0031464">
    <property type="term" value="C:Cul4A-RING E3 ubiquitin ligase complex"/>
    <property type="evidence" value="ECO:0007669"/>
    <property type="project" value="TreeGrafter"/>
</dbReference>
<keyword evidence="8" id="KW-1185">Reference proteome</keyword>
<reference evidence="7 8" key="1">
    <citation type="submission" date="2016-11" db="EMBL/GenBank/DDBJ databases">
        <title>The macronuclear genome of Stentor coeruleus: a giant cell with tiny introns.</title>
        <authorList>
            <person name="Slabodnick M."/>
            <person name="Ruby J.G."/>
            <person name="Reiff S.B."/>
            <person name="Swart E.C."/>
            <person name="Gosai S."/>
            <person name="Prabakaran S."/>
            <person name="Witkowska E."/>
            <person name="Larue G.E."/>
            <person name="Fisher S."/>
            <person name="Freeman R.M."/>
            <person name="Gunawardena J."/>
            <person name="Chu W."/>
            <person name="Stover N.A."/>
            <person name="Gregory B.D."/>
            <person name="Nowacki M."/>
            <person name="Derisi J."/>
            <person name="Roy S.W."/>
            <person name="Marshall W.F."/>
            <person name="Sood P."/>
        </authorList>
    </citation>
    <scope>NUCLEOTIDE SEQUENCE [LARGE SCALE GENOMIC DNA]</scope>
    <source>
        <strain evidence="7">WM001</strain>
    </source>
</reference>
<dbReference type="EMBL" id="MPUH01000840">
    <property type="protein sequence ID" value="OMJ73180.1"/>
    <property type="molecule type" value="Genomic_DNA"/>
</dbReference>
<feature type="transmembrane region" description="Helical" evidence="5">
    <location>
        <begin position="345"/>
        <end position="364"/>
    </location>
</feature>
<evidence type="ECO:0000313" key="7">
    <source>
        <dbReference type="EMBL" id="OMJ73180.1"/>
    </source>
</evidence>
<comment type="caution">
    <text evidence="7">The sequence shown here is derived from an EMBL/GenBank/DDBJ whole genome shotgun (WGS) entry which is preliminary data.</text>
</comment>
<dbReference type="GO" id="GO:0016567">
    <property type="term" value="P:protein ubiquitination"/>
    <property type="evidence" value="ECO:0007669"/>
    <property type="project" value="TreeGrafter"/>
</dbReference>
<evidence type="ECO:0008006" key="9">
    <source>
        <dbReference type="Google" id="ProtNLM"/>
    </source>
</evidence>
<evidence type="ECO:0000256" key="3">
    <source>
        <dbReference type="ARBA" id="ARBA00022989"/>
    </source>
</evidence>
<feature type="transmembrane region" description="Helical" evidence="5">
    <location>
        <begin position="40"/>
        <end position="70"/>
    </location>
</feature>
<evidence type="ECO:0000256" key="2">
    <source>
        <dbReference type="ARBA" id="ARBA00022692"/>
    </source>
</evidence>
<evidence type="ECO:0000256" key="5">
    <source>
        <dbReference type="SAM" id="Phobius"/>
    </source>
</evidence>
<comment type="subcellular location">
    <subcellularLocation>
        <location evidence="1">Membrane</location>
        <topology evidence="1">Multi-pass membrane protein</topology>
    </subcellularLocation>
</comment>
<dbReference type="GO" id="GO:0016020">
    <property type="term" value="C:membrane"/>
    <property type="evidence" value="ECO:0007669"/>
    <property type="project" value="UniProtKB-SubCell"/>
</dbReference>
<evidence type="ECO:0000313" key="8">
    <source>
        <dbReference type="Proteomes" id="UP000187209"/>
    </source>
</evidence>
<keyword evidence="4 5" id="KW-0472">Membrane</keyword>
<feature type="transmembrane region" description="Helical" evidence="5">
    <location>
        <begin position="82"/>
        <end position="99"/>
    </location>
</feature>
<keyword evidence="2 5" id="KW-0812">Transmembrane</keyword>
<gene>
    <name evidence="7" type="ORF">SteCoe_28185</name>
</gene>
<dbReference type="PANTHER" id="PTHR14255">
    <property type="entry name" value="CEREBLON"/>
    <property type="match status" value="1"/>
</dbReference>
<feature type="signal peptide" evidence="6">
    <location>
        <begin position="1"/>
        <end position="16"/>
    </location>
</feature>
<feature type="transmembrane region" description="Helical" evidence="5">
    <location>
        <begin position="278"/>
        <end position="302"/>
    </location>
</feature>
<dbReference type="Proteomes" id="UP000187209">
    <property type="component" value="Unassembled WGS sequence"/>
</dbReference>
<dbReference type="PANTHER" id="PTHR14255:SF3">
    <property type="entry name" value="SULFITE EXPORTER TAUE_SAFE FAMILY PROTEIN 5-RELATED"/>
    <property type="match status" value="1"/>
</dbReference>
<protein>
    <recommendedName>
        <fullName evidence="9">Membrane transporter protein</fullName>
    </recommendedName>
</protein>
<dbReference type="AlphaFoldDB" id="A0A1R2B9A7"/>
<feature type="transmembrane region" description="Helical" evidence="5">
    <location>
        <begin position="204"/>
        <end position="224"/>
    </location>
</feature>
<evidence type="ECO:0000256" key="4">
    <source>
        <dbReference type="ARBA" id="ARBA00023136"/>
    </source>
</evidence>
<keyword evidence="6" id="KW-0732">Signal</keyword>